<comment type="caution">
    <text evidence="3">The sequence shown here is derived from an EMBL/GenBank/DDBJ whole genome shotgun (WGS) entry which is preliminary data.</text>
</comment>
<dbReference type="Gene3D" id="1.10.4030.10">
    <property type="entry name" value="Porin chaperone SurA, peptide-binding domain"/>
    <property type="match status" value="1"/>
</dbReference>
<evidence type="ECO:0000313" key="3">
    <source>
        <dbReference type="EMBL" id="MFC0547274.1"/>
    </source>
</evidence>
<organism evidence="3 4">
    <name type="scientific">Kutzneria chonburiensis</name>
    <dbReference type="NCBI Taxonomy" id="1483604"/>
    <lineage>
        <taxon>Bacteria</taxon>
        <taxon>Bacillati</taxon>
        <taxon>Actinomycetota</taxon>
        <taxon>Actinomycetes</taxon>
        <taxon>Pseudonocardiales</taxon>
        <taxon>Pseudonocardiaceae</taxon>
        <taxon>Kutzneria</taxon>
    </lineage>
</organism>
<keyword evidence="4" id="KW-1185">Reference proteome</keyword>
<dbReference type="EMBL" id="JBHLUD010000013">
    <property type="protein sequence ID" value="MFC0547274.1"/>
    <property type="molecule type" value="Genomic_DNA"/>
</dbReference>
<feature type="compositionally biased region" description="Polar residues" evidence="1">
    <location>
        <begin position="201"/>
        <end position="221"/>
    </location>
</feature>
<protein>
    <recommendedName>
        <fullName evidence="5">PpiC domain-containing protein</fullName>
    </recommendedName>
</protein>
<feature type="signal peptide" evidence="2">
    <location>
        <begin position="1"/>
        <end position="30"/>
    </location>
</feature>
<feature type="region of interest" description="Disordered" evidence="1">
    <location>
        <begin position="199"/>
        <end position="221"/>
    </location>
</feature>
<gene>
    <name evidence="3" type="ORF">ACFFH7_37595</name>
</gene>
<dbReference type="RefSeq" id="WP_273937512.1">
    <property type="nucleotide sequence ID" value="NZ_CP097263.1"/>
</dbReference>
<dbReference type="Proteomes" id="UP001589810">
    <property type="component" value="Unassembled WGS sequence"/>
</dbReference>
<keyword evidence="2" id="KW-0732">Signal</keyword>
<feature type="chain" id="PRO_5045455279" description="PpiC domain-containing protein" evidence="2">
    <location>
        <begin position="31"/>
        <end position="324"/>
    </location>
</feature>
<evidence type="ECO:0008006" key="5">
    <source>
        <dbReference type="Google" id="ProtNLM"/>
    </source>
</evidence>
<evidence type="ECO:0000313" key="4">
    <source>
        <dbReference type="Proteomes" id="UP001589810"/>
    </source>
</evidence>
<dbReference type="PROSITE" id="PS51257">
    <property type="entry name" value="PROKAR_LIPOPROTEIN"/>
    <property type="match status" value="1"/>
</dbReference>
<reference evidence="3 4" key="1">
    <citation type="submission" date="2024-09" db="EMBL/GenBank/DDBJ databases">
        <authorList>
            <person name="Sun Q."/>
            <person name="Mori K."/>
        </authorList>
    </citation>
    <scope>NUCLEOTIDE SEQUENCE [LARGE SCALE GENOMIC DNA]</scope>
    <source>
        <strain evidence="3 4">TBRC 1432</strain>
    </source>
</reference>
<dbReference type="SUPFAM" id="SSF109998">
    <property type="entry name" value="Triger factor/SurA peptide-binding domain-like"/>
    <property type="match status" value="1"/>
</dbReference>
<sequence length="324" mass="33699">MRTVTIAIRRPIAVLAACAAVGALVTGCGAGPGGGDIGAAAIVGSGQVSLESVQQRITDVLAGSPDARQLQQQKPSTFPPIARTIVQLAVWDEATRQLAAKLGVTVSEAQVDQVYAQQTASGQLPSYSDTKNIPVKGDVLKGYLRDSLLWQAIGAKQVRTTAVTYDYAVTQDRNGAQALVDKILAHPDQHTAIINQAMAGAQSQDGGKPKSTANLTGSPASTPQELAPMFAANAGSVIAFPVQQENIWVVAYVQKRSENAGDTTGGQDVSQVAGSFGQSQMIRYAAQSGVTLNPRFGVWEPLTGLVSPSDGESSSILKTVKTNS</sequence>
<evidence type="ECO:0000256" key="1">
    <source>
        <dbReference type="SAM" id="MobiDB-lite"/>
    </source>
</evidence>
<dbReference type="InterPro" id="IPR027304">
    <property type="entry name" value="Trigger_fact/SurA_dom_sf"/>
</dbReference>
<accession>A0ABV6N4E3</accession>
<evidence type="ECO:0000256" key="2">
    <source>
        <dbReference type="SAM" id="SignalP"/>
    </source>
</evidence>
<proteinExistence type="predicted"/>
<name>A0ABV6N4E3_9PSEU</name>